<dbReference type="GO" id="GO:0005886">
    <property type="term" value="C:plasma membrane"/>
    <property type="evidence" value="ECO:0007669"/>
    <property type="project" value="UniProtKB-ARBA"/>
</dbReference>
<keyword evidence="2" id="KW-1003">Cell membrane</keyword>
<sequence length="267" mass="30338">MSIMARRSVVIGDYIEGHSFIHTLDAKVKLISTFLFAIVFFTVSSIGSFSLSSILVLLLLLSSRLPIRAVLQSLAPVFVFLLVFSLIQLIVIQDGNPLFSIGPITIYDEGMTMAFIVFWRTIMLFLIAIIMTATTSSYHITQAIETLLSPLNKVRFPVRDVATMVSIALRFIPILRDELLLIQQAQRARGYGRFKKSLKNRIKLFIPLFVPLFIRALKRAEELGEAMEARGYQSRGTYTTWKKKQWQRNDTFALSLSIVLACLILWL</sequence>
<dbReference type="PANTHER" id="PTHR34857:SF2">
    <property type="entry name" value="SLL0384 PROTEIN"/>
    <property type="match status" value="1"/>
</dbReference>
<name>A0A4Y7WKS2_9BACI</name>
<gene>
    <name evidence="7" type="ORF">E2L03_06380</name>
</gene>
<evidence type="ECO:0000313" key="8">
    <source>
        <dbReference type="Proteomes" id="UP000298210"/>
    </source>
</evidence>
<keyword evidence="5 6" id="KW-0472">Membrane</keyword>
<protein>
    <submittedName>
        <fullName evidence="7">Energy-coupling factor transporter transmembrane protein EcfT</fullName>
    </submittedName>
</protein>
<feature type="transmembrane region" description="Helical" evidence="6">
    <location>
        <begin position="34"/>
        <end position="61"/>
    </location>
</feature>
<dbReference type="EMBL" id="SNUX01000002">
    <property type="protein sequence ID" value="TES49112.1"/>
    <property type="molecule type" value="Genomic_DNA"/>
</dbReference>
<dbReference type="InterPro" id="IPR003339">
    <property type="entry name" value="ABC/ECF_trnsptr_transmembrane"/>
</dbReference>
<dbReference type="Pfam" id="PF02361">
    <property type="entry name" value="CbiQ"/>
    <property type="match status" value="1"/>
</dbReference>
<reference evidence="7 8" key="1">
    <citation type="submission" date="2019-03" db="EMBL/GenBank/DDBJ databases">
        <authorList>
            <person name="Liu G."/>
        </authorList>
    </citation>
    <scope>NUCLEOTIDE SEQUENCE [LARGE SCALE GENOMIC DNA]</scope>
    <source>
        <strain evidence="7 8">DSM 19099</strain>
    </source>
</reference>
<dbReference type="CDD" id="cd16914">
    <property type="entry name" value="EcfT"/>
    <property type="match status" value="1"/>
</dbReference>
<evidence type="ECO:0000256" key="3">
    <source>
        <dbReference type="ARBA" id="ARBA00022692"/>
    </source>
</evidence>
<evidence type="ECO:0000256" key="4">
    <source>
        <dbReference type="ARBA" id="ARBA00022989"/>
    </source>
</evidence>
<dbReference type="Proteomes" id="UP000298210">
    <property type="component" value="Unassembled WGS sequence"/>
</dbReference>
<organism evidence="7 8">
    <name type="scientific">Shouchella lehensis</name>
    <dbReference type="NCBI Taxonomy" id="300825"/>
    <lineage>
        <taxon>Bacteria</taxon>
        <taxon>Bacillati</taxon>
        <taxon>Bacillota</taxon>
        <taxon>Bacilli</taxon>
        <taxon>Bacillales</taxon>
        <taxon>Bacillaceae</taxon>
        <taxon>Shouchella</taxon>
    </lineage>
</organism>
<feature type="transmembrane region" description="Helical" evidence="6">
    <location>
        <begin position="112"/>
        <end position="133"/>
    </location>
</feature>
<feature type="transmembrane region" description="Helical" evidence="6">
    <location>
        <begin position="73"/>
        <end position="92"/>
    </location>
</feature>
<keyword evidence="3 6" id="KW-0812">Transmembrane</keyword>
<evidence type="ECO:0000256" key="1">
    <source>
        <dbReference type="ARBA" id="ARBA00004141"/>
    </source>
</evidence>
<dbReference type="InterPro" id="IPR051611">
    <property type="entry name" value="ECF_transporter_component"/>
</dbReference>
<evidence type="ECO:0000256" key="5">
    <source>
        <dbReference type="ARBA" id="ARBA00023136"/>
    </source>
</evidence>
<keyword evidence="4 6" id="KW-1133">Transmembrane helix</keyword>
<comment type="caution">
    <text evidence="7">The sequence shown here is derived from an EMBL/GenBank/DDBJ whole genome shotgun (WGS) entry which is preliminary data.</text>
</comment>
<proteinExistence type="predicted"/>
<accession>A0A4Y7WKS2</accession>
<dbReference type="AlphaFoldDB" id="A0A4Y7WKS2"/>
<dbReference type="PANTHER" id="PTHR34857">
    <property type="entry name" value="SLL0384 PROTEIN"/>
    <property type="match status" value="1"/>
</dbReference>
<evidence type="ECO:0000256" key="6">
    <source>
        <dbReference type="SAM" id="Phobius"/>
    </source>
</evidence>
<comment type="subcellular location">
    <subcellularLocation>
        <location evidence="1">Membrane</location>
        <topology evidence="1">Multi-pass membrane protein</topology>
    </subcellularLocation>
</comment>
<evidence type="ECO:0000313" key="7">
    <source>
        <dbReference type="EMBL" id="TES49112.1"/>
    </source>
</evidence>
<evidence type="ECO:0000256" key="2">
    <source>
        <dbReference type="ARBA" id="ARBA00022475"/>
    </source>
</evidence>